<protein>
    <submittedName>
        <fullName evidence="5">TldD/PmbA family protein</fullName>
    </submittedName>
</protein>
<dbReference type="Gene3D" id="3.30.2290.10">
    <property type="entry name" value="PmbA/TldD superfamily"/>
    <property type="match status" value="1"/>
</dbReference>
<dbReference type="InterPro" id="IPR036059">
    <property type="entry name" value="TldD/PmbA_sf"/>
</dbReference>
<dbReference type="InterPro" id="IPR045569">
    <property type="entry name" value="Metalloprtase-TldD/E_C"/>
</dbReference>
<dbReference type="PANTHER" id="PTHR43421">
    <property type="entry name" value="METALLOPROTEASE PMBA"/>
    <property type="match status" value="1"/>
</dbReference>
<evidence type="ECO:0000256" key="1">
    <source>
        <dbReference type="ARBA" id="ARBA00005836"/>
    </source>
</evidence>
<comment type="similarity">
    <text evidence="1">Belongs to the peptidase U62 family.</text>
</comment>
<dbReference type="EMBL" id="JAKNID010000020">
    <property type="protein sequence ID" value="MCG4565123.1"/>
    <property type="molecule type" value="Genomic_DNA"/>
</dbReference>
<feature type="domain" description="Metalloprotease TldD/E C-terminal" evidence="3">
    <location>
        <begin position="224"/>
        <end position="449"/>
    </location>
</feature>
<dbReference type="Pfam" id="PF19289">
    <property type="entry name" value="PmbA_TldD_3rd"/>
    <property type="match status" value="1"/>
</dbReference>
<comment type="caution">
    <text evidence="5">The sequence shown here is derived from an EMBL/GenBank/DDBJ whole genome shotgun (WGS) entry which is preliminary data.</text>
</comment>
<evidence type="ECO:0000313" key="5">
    <source>
        <dbReference type="EMBL" id="MCG4565123.1"/>
    </source>
</evidence>
<dbReference type="Proteomes" id="UP001108123">
    <property type="component" value="Unassembled WGS sequence"/>
</dbReference>
<feature type="domain" description="Metalloprotease TldD/E N-terminal" evidence="2">
    <location>
        <begin position="22"/>
        <end position="84"/>
    </location>
</feature>
<dbReference type="Pfam" id="PF01523">
    <property type="entry name" value="PmbA_TldD_1st"/>
    <property type="match status" value="1"/>
</dbReference>
<gene>
    <name evidence="5" type="ORF">L0P62_06645</name>
</gene>
<sequence length="450" mass="49790">MEYNSIIEKIFESGKDSLEDMEVFIENGKEIEIDVFEGELNKYNIAESGGLSLRGISNGKMGYSYTEKIDESSIDLIINDVIENSKYIDSPDKEEIFSGSSKYEEVELYNENLSQVSLEKKIDFVKALEKEALSLDERVVSVSGCSYGEVEQHRILRNTKGVDLEEKKNIAYCYISVVVKENEDIKTGSSYIISNDFSDYDYKSLAKEAVEEGLSMLGAKSIESGNYPIIFRNDVFANILETFVPVFSAENVQKGLSLLKDRIDSEIASPILTLSDDPFIKDGVASRAFDDEGMATKFKKVIDKGTLKTYFYNWKTAKKDRVSSTGNGYRGSYKSSLSIAPTNLYVESGKDSFEDLIKSIDHGLLIIDVQGLHSGANAVSGDYSLSAYGYEIEGGKIKRPVNQITIAGNFYDTLKNIEKIGNDLKFVLPGMGGQVGSPSVKVKSLSVSGE</sequence>
<dbReference type="InterPro" id="IPR045570">
    <property type="entry name" value="Metalloprtase-TldD/E_cen_dom"/>
</dbReference>
<dbReference type="RefSeq" id="WP_237915361.1">
    <property type="nucleotide sequence ID" value="NZ_JAKNID010000020.1"/>
</dbReference>
<dbReference type="InterPro" id="IPR047657">
    <property type="entry name" value="PmbA"/>
</dbReference>
<feature type="domain" description="Metalloprotease TldD/E central" evidence="4">
    <location>
        <begin position="112"/>
        <end position="217"/>
    </location>
</feature>
<dbReference type="GO" id="GO:0005829">
    <property type="term" value="C:cytosol"/>
    <property type="evidence" value="ECO:0007669"/>
    <property type="project" value="TreeGrafter"/>
</dbReference>
<dbReference type="GO" id="GO:0008237">
    <property type="term" value="F:metallopeptidase activity"/>
    <property type="evidence" value="ECO:0007669"/>
    <property type="project" value="InterPro"/>
</dbReference>
<reference evidence="5" key="1">
    <citation type="submission" date="2022-01" db="EMBL/GenBank/DDBJ databases">
        <title>Collection of gut derived symbiotic bacterial strains cultured from healthy donors.</title>
        <authorList>
            <person name="Lin H."/>
            <person name="Kohout C."/>
            <person name="Waligurski E."/>
            <person name="Pamer E.G."/>
        </authorList>
    </citation>
    <scope>NUCLEOTIDE SEQUENCE</scope>
    <source>
        <strain evidence="5">MSK.14.39</strain>
    </source>
</reference>
<dbReference type="AlphaFoldDB" id="A0A9Q4AC01"/>
<accession>A0A9Q4AC01</accession>
<dbReference type="GO" id="GO:0006508">
    <property type="term" value="P:proteolysis"/>
    <property type="evidence" value="ECO:0007669"/>
    <property type="project" value="InterPro"/>
</dbReference>
<name>A0A9Q4AC01_9FIRM</name>
<dbReference type="InterPro" id="IPR035068">
    <property type="entry name" value="TldD/PmbA_N"/>
</dbReference>
<evidence type="ECO:0000259" key="2">
    <source>
        <dbReference type="Pfam" id="PF01523"/>
    </source>
</evidence>
<evidence type="ECO:0000259" key="3">
    <source>
        <dbReference type="Pfam" id="PF19289"/>
    </source>
</evidence>
<evidence type="ECO:0000259" key="4">
    <source>
        <dbReference type="Pfam" id="PF19290"/>
    </source>
</evidence>
<dbReference type="SUPFAM" id="SSF111283">
    <property type="entry name" value="Putative modulator of DNA gyrase, PmbA/TldD"/>
    <property type="match status" value="1"/>
</dbReference>
<keyword evidence="6" id="KW-1185">Reference proteome</keyword>
<dbReference type="InterPro" id="IPR002510">
    <property type="entry name" value="Metalloprtase-TldD/E_N"/>
</dbReference>
<organism evidence="5 6">
    <name type="scientific">Anaerosalibacter bizertensis</name>
    <dbReference type="NCBI Taxonomy" id="932217"/>
    <lineage>
        <taxon>Bacteria</taxon>
        <taxon>Bacillati</taxon>
        <taxon>Bacillota</taxon>
        <taxon>Tissierellia</taxon>
        <taxon>Tissierellales</taxon>
        <taxon>Sporanaerobacteraceae</taxon>
        <taxon>Anaerosalibacter</taxon>
    </lineage>
</organism>
<evidence type="ECO:0000313" key="6">
    <source>
        <dbReference type="Proteomes" id="UP001108123"/>
    </source>
</evidence>
<dbReference type="PANTHER" id="PTHR43421:SF1">
    <property type="entry name" value="METALLOPROTEASE PMBA"/>
    <property type="match status" value="1"/>
</dbReference>
<proteinExistence type="inferred from homology"/>
<dbReference type="Pfam" id="PF19290">
    <property type="entry name" value="PmbA_TldD_2nd"/>
    <property type="match status" value="1"/>
</dbReference>